<dbReference type="CDD" id="cd01392">
    <property type="entry name" value="HTH_LacI"/>
    <property type="match status" value="1"/>
</dbReference>
<dbReference type="InterPro" id="IPR046335">
    <property type="entry name" value="LacI/GalR-like_sensor"/>
</dbReference>
<keyword evidence="3" id="KW-0804">Transcription</keyword>
<dbReference type="AlphaFoldDB" id="A0A7W4V3Y0"/>
<evidence type="ECO:0000259" key="4">
    <source>
        <dbReference type="PROSITE" id="PS50932"/>
    </source>
</evidence>
<dbReference type="InterPro" id="IPR028082">
    <property type="entry name" value="Peripla_BP_I"/>
</dbReference>
<keyword evidence="6" id="KW-1185">Reference proteome</keyword>
<comment type="caution">
    <text evidence="5">The sequence shown here is derived from an EMBL/GenBank/DDBJ whole genome shotgun (WGS) entry which is preliminary data.</text>
</comment>
<dbReference type="RefSeq" id="WP_165140354.1">
    <property type="nucleotide sequence ID" value="NZ_CP049255.1"/>
</dbReference>
<dbReference type="GO" id="GO:0000976">
    <property type="term" value="F:transcription cis-regulatory region binding"/>
    <property type="evidence" value="ECO:0007669"/>
    <property type="project" value="TreeGrafter"/>
</dbReference>
<dbReference type="PROSITE" id="PS50932">
    <property type="entry name" value="HTH_LACI_2"/>
    <property type="match status" value="1"/>
</dbReference>
<dbReference type="Gene3D" id="1.10.260.40">
    <property type="entry name" value="lambda repressor-like DNA-binding domains"/>
    <property type="match status" value="1"/>
</dbReference>
<dbReference type="Proteomes" id="UP000529310">
    <property type="component" value="Unassembled WGS sequence"/>
</dbReference>
<dbReference type="SMART" id="SM00354">
    <property type="entry name" value="HTH_LACI"/>
    <property type="match status" value="1"/>
</dbReference>
<dbReference type="InterPro" id="IPR010982">
    <property type="entry name" value="Lambda_DNA-bd_dom_sf"/>
</dbReference>
<protein>
    <submittedName>
        <fullName evidence="5">DNA-binding LacI/PurR family transcriptional regulator</fullName>
    </submittedName>
</protein>
<dbReference type="Pfam" id="PF00356">
    <property type="entry name" value="LacI"/>
    <property type="match status" value="1"/>
</dbReference>
<name>A0A7W4V3Y0_9MICO</name>
<accession>A0A7W4V3Y0</accession>
<evidence type="ECO:0000313" key="6">
    <source>
        <dbReference type="Proteomes" id="UP000529310"/>
    </source>
</evidence>
<dbReference type="Gene3D" id="3.40.50.2300">
    <property type="match status" value="2"/>
</dbReference>
<evidence type="ECO:0000313" key="5">
    <source>
        <dbReference type="EMBL" id="MBB2976412.1"/>
    </source>
</evidence>
<dbReference type="CDD" id="cd06267">
    <property type="entry name" value="PBP1_LacI_sugar_binding-like"/>
    <property type="match status" value="1"/>
</dbReference>
<dbReference type="GO" id="GO:0003700">
    <property type="term" value="F:DNA-binding transcription factor activity"/>
    <property type="evidence" value="ECO:0007669"/>
    <property type="project" value="TreeGrafter"/>
</dbReference>
<keyword evidence="1" id="KW-0805">Transcription regulation</keyword>
<gene>
    <name evidence="5" type="ORF">FHX49_001987</name>
</gene>
<dbReference type="SUPFAM" id="SSF47413">
    <property type="entry name" value="lambda repressor-like DNA-binding domains"/>
    <property type="match status" value="1"/>
</dbReference>
<dbReference type="InterPro" id="IPR000843">
    <property type="entry name" value="HTH_LacI"/>
</dbReference>
<dbReference type="Pfam" id="PF13377">
    <property type="entry name" value="Peripla_BP_3"/>
    <property type="match status" value="1"/>
</dbReference>
<organism evidence="5 6">
    <name type="scientific">Microbacterium endophyticum</name>
    <dbReference type="NCBI Taxonomy" id="1526412"/>
    <lineage>
        <taxon>Bacteria</taxon>
        <taxon>Bacillati</taxon>
        <taxon>Actinomycetota</taxon>
        <taxon>Actinomycetes</taxon>
        <taxon>Micrococcales</taxon>
        <taxon>Microbacteriaceae</taxon>
        <taxon>Microbacterium</taxon>
    </lineage>
</organism>
<reference evidence="5 6" key="1">
    <citation type="submission" date="2020-08" db="EMBL/GenBank/DDBJ databases">
        <title>Sequencing the genomes of 1000 actinobacteria strains.</title>
        <authorList>
            <person name="Klenk H.-P."/>
        </authorList>
    </citation>
    <scope>NUCLEOTIDE SEQUENCE [LARGE SCALE GENOMIC DNA]</scope>
    <source>
        <strain evidence="5 6">DSM 27099</strain>
    </source>
</reference>
<evidence type="ECO:0000256" key="3">
    <source>
        <dbReference type="ARBA" id="ARBA00023163"/>
    </source>
</evidence>
<dbReference type="SUPFAM" id="SSF53822">
    <property type="entry name" value="Periplasmic binding protein-like I"/>
    <property type="match status" value="1"/>
</dbReference>
<evidence type="ECO:0000256" key="1">
    <source>
        <dbReference type="ARBA" id="ARBA00023015"/>
    </source>
</evidence>
<dbReference type="PANTHER" id="PTHR30146">
    <property type="entry name" value="LACI-RELATED TRANSCRIPTIONAL REPRESSOR"/>
    <property type="match status" value="1"/>
</dbReference>
<dbReference type="EMBL" id="JACHWQ010000006">
    <property type="protein sequence ID" value="MBB2976412.1"/>
    <property type="molecule type" value="Genomic_DNA"/>
</dbReference>
<evidence type="ECO:0000256" key="2">
    <source>
        <dbReference type="ARBA" id="ARBA00023125"/>
    </source>
</evidence>
<dbReference type="PANTHER" id="PTHR30146:SF109">
    <property type="entry name" value="HTH-TYPE TRANSCRIPTIONAL REGULATOR GALS"/>
    <property type="match status" value="1"/>
</dbReference>
<sequence>MVSASKAAGATLRDIANEVGISVSAVSMALRDHPRIGPETKARVLSFAEELGYVPNSAGRALRAQKADAVALIVPNTSQHVFGHSYFMHVLTGVTAVANHNDAQVVISTNPDESHGMTAYERVMRSGRVDGAIVTSAAVTDDNIERLVHSGLPLVLLGNFPYLPDSVSVGVDDRAAAFEATSHLIQIHQRRTLAHISGPLDHQSAIDRRDGFFDAIEAHGVEGSLLVGDYSEESGAHAVGDITAIDGVVAANDEMAFGAMTRLRQRGLTAPREISIIGFDDFGLSRVTTPSITTMHVPAERMARLATERLFDIVSGVAIAQDDARVTLPVNLVARESCGC</sequence>
<proteinExistence type="predicted"/>
<feature type="domain" description="HTH lacI-type" evidence="4">
    <location>
        <begin position="10"/>
        <end position="64"/>
    </location>
</feature>
<keyword evidence="2 5" id="KW-0238">DNA-binding</keyword>